<dbReference type="InterPro" id="IPR009218">
    <property type="entry name" value="HD_phosphohydro"/>
</dbReference>
<dbReference type="EMBL" id="FOBB01000009">
    <property type="protein sequence ID" value="SEN24536.1"/>
    <property type="molecule type" value="Genomic_DNA"/>
</dbReference>
<dbReference type="OrthoDB" id="9808993at2"/>
<proteinExistence type="predicted"/>
<dbReference type="Proteomes" id="UP000198984">
    <property type="component" value="Unassembled WGS sequence"/>
</dbReference>
<keyword evidence="1" id="KW-0378">Hydrolase</keyword>
<accession>A0A1H8EYQ4</accession>
<dbReference type="AlphaFoldDB" id="A0A1H8EYQ4"/>
<keyword evidence="2" id="KW-1185">Reference proteome</keyword>
<protein>
    <submittedName>
        <fullName evidence="1">Predicted metal-dependent phosphohydrolase, HD superfamily</fullName>
    </submittedName>
</protein>
<dbReference type="PIRSF" id="PIRSF035170">
    <property type="entry name" value="HD_phosphohydro"/>
    <property type="match status" value="1"/>
</dbReference>
<dbReference type="RefSeq" id="WP_089919136.1">
    <property type="nucleotide sequence ID" value="NZ_FOBB01000009.1"/>
</dbReference>
<reference evidence="1 2" key="1">
    <citation type="submission" date="2016-10" db="EMBL/GenBank/DDBJ databases">
        <authorList>
            <person name="de Groot N.N."/>
        </authorList>
    </citation>
    <scope>NUCLEOTIDE SEQUENCE [LARGE SCALE GENOMIC DNA]</scope>
    <source>
        <strain evidence="1 2">DSM 21039</strain>
    </source>
</reference>
<evidence type="ECO:0000313" key="2">
    <source>
        <dbReference type="Proteomes" id="UP000198984"/>
    </source>
</evidence>
<dbReference type="GO" id="GO:0016787">
    <property type="term" value="F:hydrolase activity"/>
    <property type="evidence" value="ECO:0007669"/>
    <property type="project" value="UniProtKB-KW"/>
</dbReference>
<dbReference type="PANTHER" id="PTHR21174">
    <property type="match status" value="1"/>
</dbReference>
<dbReference type="PANTHER" id="PTHR21174:SF0">
    <property type="entry name" value="HD PHOSPHOHYDROLASE FAMILY PROTEIN-RELATED"/>
    <property type="match status" value="1"/>
</dbReference>
<organism evidence="1 2">
    <name type="scientific">Chitinophaga rupis</name>
    <dbReference type="NCBI Taxonomy" id="573321"/>
    <lineage>
        <taxon>Bacteria</taxon>
        <taxon>Pseudomonadati</taxon>
        <taxon>Bacteroidota</taxon>
        <taxon>Chitinophagia</taxon>
        <taxon>Chitinophagales</taxon>
        <taxon>Chitinophagaceae</taxon>
        <taxon>Chitinophaga</taxon>
    </lineage>
</organism>
<dbReference type="Gene3D" id="1.10.3210.10">
    <property type="entry name" value="Hypothetical protein af1432"/>
    <property type="match status" value="1"/>
</dbReference>
<dbReference type="SUPFAM" id="SSF109604">
    <property type="entry name" value="HD-domain/PDEase-like"/>
    <property type="match status" value="1"/>
</dbReference>
<gene>
    <name evidence="1" type="ORF">SAMN04488505_10965</name>
</gene>
<sequence>MQLIPGLKEQWLNLTAQYTTDEPLLLQEFDHLTTHYSTINRFYHNLQHIHNLLLLQQQYAEDIKDHDTIGFAIFYHDLVYDVMKTDNEEESALAAGRFLQQTNVPVTQAEKIMNYIRATKSHDGNSPDNDLLLFLDFDMAILGSAPEEYQQYAQQIRMEYNSYNDTAYNMGRTKVLQHFLQMPHIYSTETFRNKYEQQARENINAELAALKTT</sequence>
<evidence type="ECO:0000313" key="1">
    <source>
        <dbReference type="EMBL" id="SEN24536.1"/>
    </source>
</evidence>
<name>A0A1H8EYQ4_9BACT</name>